<dbReference type="InterPro" id="IPR011032">
    <property type="entry name" value="GroES-like_sf"/>
</dbReference>
<dbReference type="Pfam" id="PF08240">
    <property type="entry name" value="ADH_N"/>
    <property type="match status" value="1"/>
</dbReference>
<sequence length="324" mass="33579">MRAIHCTAYGDPKDLIVAEIAEPSPEPGDAVVAVEAVGLGFVDGLHVRGGYQVKRPLPFVPGSEIAGRIVAVGPAVRPDLVGQRVMALAERGGLAERALVTAEQCIPLPDGISAVAAASSVVNYSTGIYGLETCGRVQPGETVLVLGASGGVGMAAIDIAKGMGATVVAAASSADKLAACRARGADLLVDYSGPEWRRALEQVLAGRRLDVVYDPVGDRWSETAFRCLAPGGRHLVVGFAGGDIPRIPLNLPLLKRASIVGVDWGGHVRADKGAARPLFERLLELAGQGLISPEPSATYPLEEAPSVIERLLGRANIGKPVIVM</sequence>
<dbReference type="CDD" id="cd08241">
    <property type="entry name" value="QOR1"/>
    <property type="match status" value="1"/>
</dbReference>
<dbReference type="Gene3D" id="3.40.50.720">
    <property type="entry name" value="NAD(P)-binding Rossmann-like Domain"/>
    <property type="match status" value="1"/>
</dbReference>
<dbReference type="InterPro" id="IPR013154">
    <property type="entry name" value="ADH-like_N"/>
</dbReference>
<dbReference type="GO" id="GO:0016491">
    <property type="term" value="F:oxidoreductase activity"/>
    <property type="evidence" value="ECO:0007669"/>
    <property type="project" value="InterPro"/>
</dbReference>
<name>A0A916XLF4_9HYPH</name>
<dbReference type="InterPro" id="IPR013149">
    <property type="entry name" value="ADH-like_C"/>
</dbReference>
<accession>A0A916XLF4</accession>
<dbReference type="Pfam" id="PF00107">
    <property type="entry name" value="ADH_zinc_N"/>
    <property type="match status" value="1"/>
</dbReference>
<keyword evidence="3" id="KW-1185">Reference proteome</keyword>
<dbReference type="SMART" id="SM00829">
    <property type="entry name" value="PKS_ER"/>
    <property type="match status" value="1"/>
</dbReference>
<evidence type="ECO:0000259" key="1">
    <source>
        <dbReference type="SMART" id="SM00829"/>
    </source>
</evidence>
<dbReference type="Gene3D" id="3.90.180.10">
    <property type="entry name" value="Medium-chain alcohol dehydrogenases, catalytic domain"/>
    <property type="match status" value="1"/>
</dbReference>
<reference evidence="2" key="2">
    <citation type="submission" date="2020-09" db="EMBL/GenBank/DDBJ databases">
        <authorList>
            <person name="Sun Q."/>
            <person name="Zhou Y."/>
        </authorList>
    </citation>
    <scope>NUCLEOTIDE SEQUENCE</scope>
    <source>
        <strain evidence="2">CGMCC 1.12919</strain>
    </source>
</reference>
<organism evidence="2 3">
    <name type="scientific">Chelatococcus reniformis</name>
    <dbReference type="NCBI Taxonomy" id="1494448"/>
    <lineage>
        <taxon>Bacteria</taxon>
        <taxon>Pseudomonadati</taxon>
        <taxon>Pseudomonadota</taxon>
        <taxon>Alphaproteobacteria</taxon>
        <taxon>Hyphomicrobiales</taxon>
        <taxon>Chelatococcaceae</taxon>
        <taxon>Chelatococcus</taxon>
    </lineage>
</organism>
<dbReference type="EMBL" id="BMGG01000009">
    <property type="protein sequence ID" value="GGC84080.1"/>
    <property type="molecule type" value="Genomic_DNA"/>
</dbReference>
<evidence type="ECO:0000313" key="2">
    <source>
        <dbReference type="EMBL" id="GGC84080.1"/>
    </source>
</evidence>
<feature type="domain" description="Enoyl reductase (ER)" evidence="1">
    <location>
        <begin position="10"/>
        <end position="322"/>
    </location>
</feature>
<dbReference type="PANTHER" id="PTHR43677:SF4">
    <property type="entry name" value="QUINONE OXIDOREDUCTASE-LIKE PROTEIN 2"/>
    <property type="match status" value="1"/>
</dbReference>
<protein>
    <submittedName>
        <fullName evidence="2">NADPH:quinone oxidoreductase</fullName>
    </submittedName>
</protein>
<dbReference type="SUPFAM" id="SSF50129">
    <property type="entry name" value="GroES-like"/>
    <property type="match status" value="1"/>
</dbReference>
<comment type="caution">
    <text evidence="2">The sequence shown here is derived from an EMBL/GenBank/DDBJ whole genome shotgun (WGS) entry which is preliminary data.</text>
</comment>
<dbReference type="RefSeq" id="WP_188611661.1">
    <property type="nucleotide sequence ID" value="NZ_BMGG01000009.1"/>
</dbReference>
<dbReference type="AlphaFoldDB" id="A0A916XLF4"/>
<gene>
    <name evidence="2" type="ORF">GCM10010994_47460</name>
</gene>
<reference evidence="2" key="1">
    <citation type="journal article" date="2014" name="Int. J. Syst. Evol. Microbiol.">
        <title>Complete genome sequence of Corynebacterium casei LMG S-19264T (=DSM 44701T), isolated from a smear-ripened cheese.</title>
        <authorList>
            <consortium name="US DOE Joint Genome Institute (JGI-PGF)"/>
            <person name="Walter F."/>
            <person name="Albersmeier A."/>
            <person name="Kalinowski J."/>
            <person name="Ruckert C."/>
        </authorList>
    </citation>
    <scope>NUCLEOTIDE SEQUENCE</scope>
    <source>
        <strain evidence="2">CGMCC 1.12919</strain>
    </source>
</reference>
<dbReference type="InterPro" id="IPR051397">
    <property type="entry name" value="Zn-ADH-like_protein"/>
</dbReference>
<dbReference type="Proteomes" id="UP000637002">
    <property type="component" value="Unassembled WGS sequence"/>
</dbReference>
<dbReference type="SUPFAM" id="SSF51735">
    <property type="entry name" value="NAD(P)-binding Rossmann-fold domains"/>
    <property type="match status" value="1"/>
</dbReference>
<dbReference type="InterPro" id="IPR036291">
    <property type="entry name" value="NAD(P)-bd_dom_sf"/>
</dbReference>
<dbReference type="PANTHER" id="PTHR43677">
    <property type="entry name" value="SHORT-CHAIN DEHYDROGENASE/REDUCTASE"/>
    <property type="match status" value="1"/>
</dbReference>
<dbReference type="InterPro" id="IPR020843">
    <property type="entry name" value="ER"/>
</dbReference>
<evidence type="ECO:0000313" key="3">
    <source>
        <dbReference type="Proteomes" id="UP000637002"/>
    </source>
</evidence>
<proteinExistence type="predicted"/>